<dbReference type="EC" id="2.7.11.1" evidence="1"/>
<dbReference type="GO" id="GO:0016301">
    <property type="term" value="F:kinase activity"/>
    <property type="evidence" value="ECO:0007669"/>
    <property type="project" value="UniProtKB-KW"/>
</dbReference>
<dbReference type="Gene3D" id="3.30.200.20">
    <property type="entry name" value="Phosphorylase Kinase, domain 1"/>
    <property type="match status" value="1"/>
</dbReference>
<evidence type="ECO:0000256" key="5">
    <source>
        <dbReference type="ARBA" id="ARBA00022777"/>
    </source>
</evidence>
<keyword evidence="6 7" id="KW-0067">ATP-binding</keyword>
<evidence type="ECO:0000256" key="2">
    <source>
        <dbReference type="ARBA" id="ARBA00022527"/>
    </source>
</evidence>
<dbReference type="PROSITE" id="PS50011">
    <property type="entry name" value="PROTEIN_KINASE_DOM"/>
    <property type="match status" value="1"/>
</dbReference>
<dbReference type="PANTHER" id="PTHR43289">
    <property type="entry name" value="MITOGEN-ACTIVATED PROTEIN KINASE KINASE KINASE 20-RELATED"/>
    <property type="match status" value="1"/>
</dbReference>
<dbReference type="EMBL" id="JAXAVU010000001">
    <property type="protein sequence ID" value="MDX8141237.1"/>
    <property type="molecule type" value="Genomic_DNA"/>
</dbReference>
<dbReference type="InterPro" id="IPR008271">
    <property type="entry name" value="Ser/Thr_kinase_AS"/>
</dbReference>
<evidence type="ECO:0000313" key="10">
    <source>
        <dbReference type="EMBL" id="MDX8141237.1"/>
    </source>
</evidence>
<feature type="domain" description="Protein kinase" evidence="9">
    <location>
        <begin position="9"/>
        <end position="262"/>
    </location>
</feature>
<evidence type="ECO:0000256" key="7">
    <source>
        <dbReference type="PROSITE-ProRule" id="PRU10141"/>
    </source>
</evidence>
<dbReference type="Proteomes" id="UP001285352">
    <property type="component" value="Unassembled WGS sequence"/>
</dbReference>
<protein>
    <recommendedName>
        <fullName evidence="1">non-specific serine/threonine protein kinase</fullName>
        <ecNumber evidence="1">2.7.11.1</ecNumber>
    </recommendedName>
</protein>
<gene>
    <name evidence="10" type="ORF">SK854_03880</name>
</gene>
<keyword evidence="8" id="KW-0812">Transmembrane</keyword>
<name>A0ABU4UP23_9PSEU</name>
<dbReference type="SMART" id="SM00220">
    <property type="entry name" value="S_TKc"/>
    <property type="match status" value="1"/>
</dbReference>
<feature type="binding site" evidence="7">
    <location>
        <position position="38"/>
    </location>
    <ligand>
        <name>ATP</name>
        <dbReference type="ChEBI" id="CHEBI:30616"/>
    </ligand>
</feature>
<dbReference type="SUPFAM" id="SSF56112">
    <property type="entry name" value="Protein kinase-like (PK-like)"/>
    <property type="match status" value="1"/>
</dbReference>
<evidence type="ECO:0000256" key="6">
    <source>
        <dbReference type="ARBA" id="ARBA00022840"/>
    </source>
</evidence>
<evidence type="ECO:0000256" key="3">
    <source>
        <dbReference type="ARBA" id="ARBA00022679"/>
    </source>
</evidence>
<feature type="transmembrane region" description="Helical" evidence="8">
    <location>
        <begin position="328"/>
        <end position="350"/>
    </location>
</feature>
<keyword evidence="2" id="KW-0723">Serine/threonine-protein kinase</keyword>
<evidence type="ECO:0000313" key="11">
    <source>
        <dbReference type="Proteomes" id="UP001285352"/>
    </source>
</evidence>
<reference evidence="10 11" key="1">
    <citation type="submission" date="2023-11" db="EMBL/GenBank/DDBJ databases">
        <title>Lentzea sokolovensis, sp. nov., Lentzea kristufkii, sp. nov., and Lentzea miocenensis, sp. nov., rare actinobacteria from Sokolov Coal Basin, Miocene lacustrine sediment, Czech Republic.</title>
        <authorList>
            <person name="Lara A."/>
            <person name="Kotroba L."/>
            <person name="Nouioui I."/>
            <person name="Neumann-Schaal M."/>
            <person name="Mast Y."/>
            <person name="Chronakova A."/>
        </authorList>
    </citation>
    <scope>NUCLEOTIDE SEQUENCE [LARGE SCALE GENOMIC DNA]</scope>
    <source>
        <strain evidence="10 11">BCCO 10_0061</strain>
    </source>
</reference>
<dbReference type="InterPro" id="IPR011009">
    <property type="entry name" value="Kinase-like_dom_sf"/>
</dbReference>
<evidence type="ECO:0000259" key="9">
    <source>
        <dbReference type="PROSITE" id="PS50011"/>
    </source>
</evidence>
<keyword evidence="5 10" id="KW-0418">Kinase</keyword>
<dbReference type="CDD" id="cd14014">
    <property type="entry name" value="STKc_PknB_like"/>
    <property type="match status" value="1"/>
</dbReference>
<sequence length="520" mass="55546">MREVGNRRYRLERELGRGGMGAVWLGKDTVLGRDVAVKELLLPVGVPAQERAVYQERVLREARIASQLQDPAVVTVYDLISEDDQTFIVMELINAPTLESLVESSGPLSARAAAMLAGQLLNALEAAHFSGVVHRDVKPGNVMVPGRGTAKLTDFGIAQSVDDPRLTATGTLIGSPAYMSPERLAGGEASPAWDLWALGATLFFAVEGRGAFDRATTSATILAVMSERPVPGVTGPLGELITGLMEPDPARRIGVAQAHRLIDRALAVAEPYPTRPPAVDSNLTMAVPTLKVDVAALSGAAPTSGPVVIGQFAPAPAFPVPPRRKRPVGLILSATLIPLFLVGALVLLYFTVFKPMFTNMGLGVPDGPASTAAMQPVLTLGPDGDIKGDTLMAFRNSCLTWLPAKDAPKIQTKDRVGCYAEHDVELLDTVLASTEIEKDVPYPGAEQLTKLGGTGCTRTFLSDKVTGQDKEKTLRYWVIIPTAEAWKVKTENGYRSSSRLIHCFVGKADGSKLVEPLMKQ</sequence>
<keyword evidence="3" id="KW-0808">Transferase</keyword>
<dbReference type="PANTHER" id="PTHR43289:SF6">
    <property type="entry name" value="SERINE_THREONINE-PROTEIN KINASE NEKL-3"/>
    <property type="match status" value="1"/>
</dbReference>
<dbReference type="RefSeq" id="WP_319973544.1">
    <property type="nucleotide sequence ID" value="NZ_JAXAVU010000001.1"/>
</dbReference>
<dbReference type="InterPro" id="IPR017441">
    <property type="entry name" value="Protein_kinase_ATP_BS"/>
</dbReference>
<evidence type="ECO:0000256" key="4">
    <source>
        <dbReference type="ARBA" id="ARBA00022741"/>
    </source>
</evidence>
<organism evidence="10 11">
    <name type="scientific">Lentzea sokolovensis</name>
    <dbReference type="NCBI Taxonomy" id="3095429"/>
    <lineage>
        <taxon>Bacteria</taxon>
        <taxon>Bacillati</taxon>
        <taxon>Actinomycetota</taxon>
        <taxon>Actinomycetes</taxon>
        <taxon>Pseudonocardiales</taxon>
        <taxon>Pseudonocardiaceae</taxon>
        <taxon>Lentzea</taxon>
    </lineage>
</organism>
<proteinExistence type="predicted"/>
<dbReference type="InterPro" id="IPR000719">
    <property type="entry name" value="Prot_kinase_dom"/>
</dbReference>
<dbReference type="Pfam" id="PF00069">
    <property type="entry name" value="Pkinase"/>
    <property type="match status" value="1"/>
</dbReference>
<evidence type="ECO:0000256" key="1">
    <source>
        <dbReference type="ARBA" id="ARBA00012513"/>
    </source>
</evidence>
<keyword evidence="8" id="KW-1133">Transmembrane helix</keyword>
<comment type="caution">
    <text evidence="10">The sequence shown here is derived from an EMBL/GenBank/DDBJ whole genome shotgun (WGS) entry which is preliminary data.</text>
</comment>
<dbReference type="PROSITE" id="PS00107">
    <property type="entry name" value="PROTEIN_KINASE_ATP"/>
    <property type="match status" value="1"/>
</dbReference>
<dbReference type="Gene3D" id="1.10.510.10">
    <property type="entry name" value="Transferase(Phosphotransferase) domain 1"/>
    <property type="match status" value="1"/>
</dbReference>
<keyword evidence="4 7" id="KW-0547">Nucleotide-binding</keyword>
<dbReference type="PROSITE" id="PS00108">
    <property type="entry name" value="PROTEIN_KINASE_ST"/>
    <property type="match status" value="1"/>
</dbReference>
<keyword evidence="11" id="KW-1185">Reference proteome</keyword>
<accession>A0ABU4UP23</accession>
<keyword evidence="8" id="KW-0472">Membrane</keyword>
<evidence type="ECO:0000256" key="8">
    <source>
        <dbReference type="SAM" id="Phobius"/>
    </source>
</evidence>